<proteinExistence type="predicted"/>
<reference evidence="2" key="1">
    <citation type="submission" date="2022-10" db="EMBL/GenBank/DDBJ databases">
        <title>Tapping the CABI collections for fungal endophytes: first genome assemblies for Collariella, Neodidymelliopsis, Ascochyta clinopodiicola, Didymella pomorum, Didymosphaeria variabile, Neocosmospora piperis and Neocucurbitaria cava.</title>
        <authorList>
            <person name="Hill R."/>
        </authorList>
    </citation>
    <scope>NUCLEOTIDE SEQUENCE</scope>
    <source>
        <strain evidence="2">IMI 355091</strain>
    </source>
</reference>
<keyword evidence="3" id="KW-1185">Reference proteome</keyword>
<dbReference type="AlphaFoldDB" id="A0A9W8Z8A7"/>
<organism evidence="2 3">
    <name type="scientific">Didymella pomorum</name>
    <dbReference type="NCBI Taxonomy" id="749634"/>
    <lineage>
        <taxon>Eukaryota</taxon>
        <taxon>Fungi</taxon>
        <taxon>Dikarya</taxon>
        <taxon>Ascomycota</taxon>
        <taxon>Pezizomycotina</taxon>
        <taxon>Dothideomycetes</taxon>
        <taxon>Pleosporomycetidae</taxon>
        <taxon>Pleosporales</taxon>
        <taxon>Pleosporineae</taxon>
        <taxon>Didymellaceae</taxon>
        <taxon>Didymella</taxon>
    </lineage>
</organism>
<accession>A0A9W8Z8A7</accession>
<sequence length="225" mass="25617">MDQKGKVARAARAEYPDLPGLLGNRPMSVIQTPWNSNSISYWAHDESSVIGYRLRDGWDKGFVTDYRPWAAPFIPRRDSASIINAVKQVESTAQYPPQRAANASYTASNPAISQQQNYTAPVTLFELVQSSSEDSVDGIRRRVAGLQTELDDLNFKIAELDLERKRLIIEYQRTGKHGKYLKNRRNDREKELAALISLEHAMSVCRLLWILHRHSPPYCGREVCD</sequence>
<feature type="coiled-coil region" evidence="1">
    <location>
        <begin position="143"/>
        <end position="170"/>
    </location>
</feature>
<evidence type="ECO:0000256" key="1">
    <source>
        <dbReference type="SAM" id="Coils"/>
    </source>
</evidence>
<dbReference type="EMBL" id="JAPEVA010000072">
    <property type="protein sequence ID" value="KAJ4401554.1"/>
    <property type="molecule type" value="Genomic_DNA"/>
</dbReference>
<dbReference type="OrthoDB" id="3780168at2759"/>
<keyword evidence="1" id="KW-0175">Coiled coil</keyword>
<dbReference type="Proteomes" id="UP001140510">
    <property type="component" value="Unassembled WGS sequence"/>
</dbReference>
<name>A0A9W8Z8A7_9PLEO</name>
<evidence type="ECO:0000313" key="3">
    <source>
        <dbReference type="Proteomes" id="UP001140510"/>
    </source>
</evidence>
<comment type="caution">
    <text evidence="2">The sequence shown here is derived from an EMBL/GenBank/DDBJ whole genome shotgun (WGS) entry which is preliminary data.</text>
</comment>
<evidence type="ECO:0000313" key="2">
    <source>
        <dbReference type="EMBL" id="KAJ4401554.1"/>
    </source>
</evidence>
<protein>
    <submittedName>
        <fullName evidence="2">Uncharacterized protein</fullName>
    </submittedName>
</protein>
<gene>
    <name evidence="2" type="ORF">N0V91_007858</name>
</gene>